<name>A0AAV0RP49_9ROSI</name>
<evidence type="ECO:0000256" key="4">
    <source>
        <dbReference type="ARBA" id="ARBA00023288"/>
    </source>
</evidence>
<accession>A0AAV0RP49</accession>
<comment type="caution">
    <text evidence="5">The sequence shown here is derived from an EMBL/GenBank/DDBJ whole genome shotgun (WGS) entry which is preliminary data.</text>
</comment>
<protein>
    <recommendedName>
        <fullName evidence="2">Dymeclin</fullName>
    </recommendedName>
</protein>
<dbReference type="EMBL" id="CAMGYJ010000011">
    <property type="protein sequence ID" value="CAI0559394.1"/>
    <property type="molecule type" value="Genomic_DNA"/>
</dbReference>
<dbReference type="GO" id="GO:0005794">
    <property type="term" value="C:Golgi apparatus"/>
    <property type="evidence" value="ECO:0007669"/>
    <property type="project" value="TreeGrafter"/>
</dbReference>
<comment type="similarity">
    <text evidence="1">Belongs to the dymeclin family.</text>
</comment>
<evidence type="ECO:0000313" key="6">
    <source>
        <dbReference type="Proteomes" id="UP001154282"/>
    </source>
</evidence>
<evidence type="ECO:0000313" key="5">
    <source>
        <dbReference type="EMBL" id="CAI0559394.1"/>
    </source>
</evidence>
<dbReference type="PANTHER" id="PTHR12895:SF9">
    <property type="entry name" value="DYMECLIN"/>
    <property type="match status" value="1"/>
</dbReference>
<dbReference type="AlphaFoldDB" id="A0AAV0RP49"/>
<dbReference type="Proteomes" id="UP001154282">
    <property type="component" value="Unassembled WGS sequence"/>
</dbReference>
<keyword evidence="3" id="KW-0519">Myristate</keyword>
<dbReference type="GO" id="GO:0007030">
    <property type="term" value="P:Golgi organization"/>
    <property type="evidence" value="ECO:0007669"/>
    <property type="project" value="TreeGrafter"/>
</dbReference>
<reference evidence="5" key="1">
    <citation type="submission" date="2022-08" db="EMBL/GenBank/DDBJ databases">
        <authorList>
            <person name="Gutierrez-Valencia J."/>
        </authorList>
    </citation>
    <scope>NUCLEOTIDE SEQUENCE</scope>
</reference>
<dbReference type="InterPro" id="IPR019142">
    <property type="entry name" value="Dymeclin"/>
</dbReference>
<evidence type="ECO:0000256" key="3">
    <source>
        <dbReference type="ARBA" id="ARBA00022707"/>
    </source>
</evidence>
<dbReference type="Pfam" id="PF09742">
    <property type="entry name" value="Dymeclin"/>
    <property type="match status" value="1"/>
</dbReference>
<proteinExistence type="inferred from homology"/>
<organism evidence="5 6">
    <name type="scientific">Linum tenue</name>
    <dbReference type="NCBI Taxonomy" id="586396"/>
    <lineage>
        <taxon>Eukaryota</taxon>
        <taxon>Viridiplantae</taxon>
        <taxon>Streptophyta</taxon>
        <taxon>Embryophyta</taxon>
        <taxon>Tracheophyta</taxon>
        <taxon>Spermatophyta</taxon>
        <taxon>Magnoliopsida</taxon>
        <taxon>eudicotyledons</taxon>
        <taxon>Gunneridae</taxon>
        <taxon>Pentapetalae</taxon>
        <taxon>rosids</taxon>
        <taxon>fabids</taxon>
        <taxon>Malpighiales</taxon>
        <taxon>Linaceae</taxon>
        <taxon>Linum</taxon>
    </lineage>
</organism>
<dbReference type="PANTHER" id="PTHR12895">
    <property type="entry name" value="DYMECLIN"/>
    <property type="match status" value="1"/>
</dbReference>
<gene>
    <name evidence="5" type="ORF">LITE_LOCUS49186</name>
</gene>
<keyword evidence="4" id="KW-0449">Lipoprotein</keyword>
<sequence>MSVSGAPSPTYVKASNAAYISSVFLKHLIENAQSNSVEELYLSLNDSEPIPPNFVIDQNVENLVMHNVLKFIGLVDVSPNTSGLHQELLNFLFVAMSTQLLYGPTPGPADMNPFIDAAMTQESSLVTMVVQRLLLNYIMRPRISLNVGSYPPFGEAGQPGVLQRVGSAAANLVLLPFNYLVSSSGQGVRNPLAECSLHVLLILNYYRKCNLADESITDRSDDSGISDSLSKSFVENPYCKALENMRDIDLDRVDIEKNAHNPSVVRLPFASLFDTLGMCLTGETAALLLYSLLHGNSDFLEYVLVRTDVDTLLMPILETLYNTSRRSSNHIYILLIILLILSQDSSFNASIHKMILASVPWYQEHLLHQTSLGSLMVIILIRTVKYNLSKLKDLYLHTTCLATLANMAPHVHRLSPYASQRLVSLFYMLSRKYNKLAERIDEKRGKGGSVVENDLALDMSAELHIYADFLRIVLEILNAILTYALPRNPEVVYAIMHRQEVFQPFKSHPRFNELIENIFLVLDHFNSRIDAQKEDGEWSVEKVLQLIISICRSWRGEGMKMFTQLHFSYEQESHPEEFFTPYIWRLTFSQCGYSFDPSAIILFPPDLPLVKLESQAGEKMTGHENGELKKRHAVLLDV</sequence>
<evidence type="ECO:0000256" key="1">
    <source>
        <dbReference type="ARBA" id="ARBA00010603"/>
    </source>
</evidence>
<evidence type="ECO:0000256" key="2">
    <source>
        <dbReference type="ARBA" id="ARBA00015736"/>
    </source>
</evidence>
<keyword evidence="6" id="KW-1185">Reference proteome</keyword>